<dbReference type="GeneID" id="9046044"/>
<dbReference type="EMBL" id="GG673606">
    <property type="protein sequence ID" value="EER15315.1"/>
    <property type="molecule type" value="Genomic_DNA"/>
</dbReference>
<dbReference type="AlphaFoldDB" id="C5KJI1"/>
<sequence>MTGPNADQEVSSLDIVLEDGERIDSSMSAATSQRNSSQATETIHSLFGDQEGPCGASTESSLAEQEATLDAHTDDLHNINLELTRECQKQGQQLQRDKTFQNDLVKDINKVWQECVELVGHDRLMAEFDAQRHDADAKQD</sequence>
<keyword evidence="3" id="KW-1185">Reference proteome</keyword>
<name>C5KJI1_PERM5</name>
<evidence type="ECO:0000313" key="2">
    <source>
        <dbReference type="EMBL" id="EER15315.1"/>
    </source>
</evidence>
<proteinExistence type="predicted"/>
<protein>
    <submittedName>
        <fullName evidence="2">Uncharacterized protein</fullName>
    </submittedName>
</protein>
<feature type="compositionally biased region" description="Polar residues" evidence="1">
    <location>
        <begin position="25"/>
        <end position="43"/>
    </location>
</feature>
<feature type="region of interest" description="Disordered" evidence="1">
    <location>
        <begin position="23"/>
        <end position="64"/>
    </location>
</feature>
<evidence type="ECO:0000256" key="1">
    <source>
        <dbReference type="SAM" id="MobiDB-lite"/>
    </source>
</evidence>
<gene>
    <name evidence="2" type="ORF">Pmar_PMAR001365</name>
</gene>
<dbReference type="InParanoid" id="C5KJI1"/>
<dbReference type="Proteomes" id="UP000007800">
    <property type="component" value="Unassembled WGS sequence"/>
</dbReference>
<dbReference type="RefSeq" id="XP_002783519.1">
    <property type="nucleotide sequence ID" value="XM_002783473.1"/>
</dbReference>
<organism evidence="3">
    <name type="scientific">Perkinsus marinus (strain ATCC 50983 / TXsc)</name>
    <dbReference type="NCBI Taxonomy" id="423536"/>
    <lineage>
        <taxon>Eukaryota</taxon>
        <taxon>Sar</taxon>
        <taxon>Alveolata</taxon>
        <taxon>Perkinsozoa</taxon>
        <taxon>Perkinsea</taxon>
        <taxon>Perkinsida</taxon>
        <taxon>Perkinsidae</taxon>
        <taxon>Perkinsus</taxon>
    </lineage>
</organism>
<reference evidence="2 3" key="1">
    <citation type="submission" date="2008-07" db="EMBL/GenBank/DDBJ databases">
        <authorList>
            <person name="El-Sayed N."/>
            <person name="Caler E."/>
            <person name="Inman J."/>
            <person name="Amedeo P."/>
            <person name="Hass B."/>
            <person name="Wortman J."/>
        </authorList>
    </citation>
    <scope>NUCLEOTIDE SEQUENCE [LARGE SCALE GENOMIC DNA]</scope>
    <source>
        <strain evidence="3">ATCC 50983 / TXsc</strain>
    </source>
</reference>
<accession>C5KJI1</accession>
<evidence type="ECO:0000313" key="3">
    <source>
        <dbReference type="Proteomes" id="UP000007800"/>
    </source>
</evidence>